<dbReference type="PANTHER" id="PTHR28266">
    <property type="entry name" value="54S RIBOSOMAL PROTEIN L20, MITOCHONDRIAL"/>
    <property type="match status" value="1"/>
</dbReference>
<evidence type="ECO:0000256" key="1">
    <source>
        <dbReference type="SAM" id="MobiDB-lite"/>
    </source>
</evidence>
<name>A0A084B3H0_STACB</name>
<dbReference type="PANTHER" id="PTHR28266:SF1">
    <property type="entry name" value="LARGE RIBOSOMAL SUBUNIT PROTEIN ML58"/>
    <property type="match status" value="1"/>
</dbReference>
<evidence type="ECO:0000313" key="2">
    <source>
        <dbReference type="EMBL" id="KEY72099.1"/>
    </source>
</evidence>
<dbReference type="OrthoDB" id="6021263at2759"/>
<proteinExistence type="predicted"/>
<evidence type="ECO:0000313" key="3">
    <source>
        <dbReference type="Proteomes" id="UP000028045"/>
    </source>
</evidence>
<dbReference type="AlphaFoldDB" id="A0A084B3H0"/>
<dbReference type="InterPro" id="IPR024388">
    <property type="entry name" value="Ribosomal_mL58"/>
</dbReference>
<keyword evidence="3" id="KW-1185">Reference proteome</keyword>
<accession>A0A084B3H0</accession>
<dbReference type="Pfam" id="PF12824">
    <property type="entry name" value="MRP-L20"/>
    <property type="match status" value="1"/>
</dbReference>
<gene>
    <name evidence="2" type="ORF">S7711_00115</name>
</gene>
<dbReference type="GO" id="GO:0003735">
    <property type="term" value="F:structural constituent of ribosome"/>
    <property type="evidence" value="ECO:0007669"/>
    <property type="project" value="TreeGrafter"/>
</dbReference>
<reference evidence="2 3" key="1">
    <citation type="journal article" date="2014" name="BMC Genomics">
        <title>Comparative genome sequencing reveals chemotype-specific gene clusters in the toxigenic black mold Stachybotrys.</title>
        <authorList>
            <person name="Semeiks J."/>
            <person name="Borek D."/>
            <person name="Otwinowski Z."/>
            <person name="Grishin N.V."/>
        </authorList>
    </citation>
    <scope>NUCLEOTIDE SEQUENCE [LARGE SCALE GENOMIC DNA]</scope>
    <source>
        <strain evidence="3">CBS 109288 / IBT 7711</strain>
    </source>
</reference>
<sequence>MDFHSLIRPVARVLNTTRSTVNLTATRGHKTTARTKRALKIAPHDSFLPDRSAAFPAGDSIIYNPPASEASPFHTPFIFLPPNDPRREALVRMRENPGAPSNLASKEADLSPEMKYHRRTPRYHLTAEHIQEMRRLRNEDPLQWSVGRLAKKFDCSPIFVQMAAPASREHLQWLKEKLERKQERWGPMKTQAREERKARAEMMYRGEL</sequence>
<organism evidence="2 3">
    <name type="scientific">Stachybotrys chartarum (strain CBS 109288 / IBT 7711)</name>
    <name type="common">Toxic black mold</name>
    <name type="synonym">Stilbospora chartarum</name>
    <dbReference type="NCBI Taxonomy" id="1280523"/>
    <lineage>
        <taxon>Eukaryota</taxon>
        <taxon>Fungi</taxon>
        <taxon>Dikarya</taxon>
        <taxon>Ascomycota</taxon>
        <taxon>Pezizomycotina</taxon>
        <taxon>Sordariomycetes</taxon>
        <taxon>Hypocreomycetidae</taxon>
        <taxon>Hypocreales</taxon>
        <taxon>Stachybotryaceae</taxon>
        <taxon>Stachybotrys</taxon>
    </lineage>
</organism>
<dbReference type="GO" id="GO:0005762">
    <property type="term" value="C:mitochondrial large ribosomal subunit"/>
    <property type="evidence" value="ECO:0007669"/>
    <property type="project" value="TreeGrafter"/>
</dbReference>
<protein>
    <submittedName>
        <fullName evidence="2">Uncharacterized protein</fullName>
    </submittedName>
</protein>
<dbReference type="EMBL" id="KL648097">
    <property type="protein sequence ID" value="KEY72099.1"/>
    <property type="molecule type" value="Genomic_DNA"/>
</dbReference>
<dbReference type="HOGENOM" id="CLU_089054_0_0_1"/>
<feature type="region of interest" description="Disordered" evidence="1">
    <location>
        <begin position="182"/>
        <end position="208"/>
    </location>
</feature>
<dbReference type="Proteomes" id="UP000028045">
    <property type="component" value="Unassembled WGS sequence"/>
</dbReference>